<dbReference type="AlphaFoldDB" id="A0A1C0Z505"/>
<keyword evidence="3" id="KW-1185">Reference proteome</keyword>
<evidence type="ECO:0000256" key="1">
    <source>
        <dbReference type="SAM" id="MobiDB-lite"/>
    </source>
</evidence>
<dbReference type="EMBL" id="MATO01000001">
    <property type="protein sequence ID" value="OCS94599.1"/>
    <property type="molecule type" value="Genomic_DNA"/>
</dbReference>
<proteinExistence type="predicted"/>
<evidence type="ECO:0000313" key="2">
    <source>
        <dbReference type="EMBL" id="OCS94599.1"/>
    </source>
</evidence>
<protein>
    <submittedName>
        <fullName evidence="2">Uncharacterized protein</fullName>
    </submittedName>
</protein>
<accession>A0A1C0Z505</accession>
<evidence type="ECO:0000313" key="3">
    <source>
        <dbReference type="Proteomes" id="UP000093482"/>
    </source>
</evidence>
<feature type="region of interest" description="Disordered" evidence="1">
    <location>
        <begin position="20"/>
        <end position="60"/>
    </location>
</feature>
<organism evidence="2 3">
    <name type="scientific">Caryophanon latum</name>
    <dbReference type="NCBI Taxonomy" id="33977"/>
    <lineage>
        <taxon>Bacteria</taxon>
        <taxon>Bacillati</taxon>
        <taxon>Bacillota</taxon>
        <taxon>Bacilli</taxon>
        <taxon>Bacillales</taxon>
        <taxon>Caryophanaceae</taxon>
        <taxon>Caryophanon</taxon>
    </lineage>
</organism>
<dbReference type="Proteomes" id="UP000093482">
    <property type="component" value="Unassembled WGS sequence"/>
</dbReference>
<dbReference type="OrthoDB" id="2734847at2"/>
<sequence>MEGLLIALLIGVLTSFMNKKEDKKASPTKPFIPQKELPPVETTQAQGKLAPRKSARPKIETKSLDDFARDVMTQLSTKEQAAPLAPKQTDTMELRQSLEERMKDRQQAVRAVEARSDALEFPTSYTQMQQAIIMAEVLGKPKAKQRA</sequence>
<comment type="caution">
    <text evidence="2">The sequence shown here is derived from an EMBL/GenBank/DDBJ whole genome shotgun (WGS) entry which is preliminary data.</text>
</comment>
<reference evidence="2 3" key="1">
    <citation type="submission" date="2016-07" db="EMBL/GenBank/DDBJ databases">
        <title>Caryophanon latum genome sequencing.</title>
        <authorList>
            <person name="Verma A."/>
            <person name="Pal Y."/>
            <person name="Krishnamurthi S."/>
        </authorList>
    </citation>
    <scope>NUCLEOTIDE SEQUENCE [LARGE SCALE GENOMIC DNA]</scope>
    <source>
        <strain evidence="2 3">DSM 14151</strain>
    </source>
</reference>
<dbReference type="RefSeq" id="WP_066460904.1">
    <property type="nucleotide sequence ID" value="NZ_MATO01000001.1"/>
</dbReference>
<name>A0A1C0Z505_9BACL</name>
<gene>
    <name evidence="2" type="ORF">A6K76_00050</name>
</gene>